<gene>
    <name evidence="8" type="ORF">MCOR_54762</name>
</gene>
<evidence type="ECO:0000256" key="5">
    <source>
        <dbReference type="PROSITE-ProRule" id="PRU00309"/>
    </source>
</evidence>
<protein>
    <recommendedName>
        <fullName evidence="7">THAP-type domain-containing protein</fullName>
    </recommendedName>
</protein>
<evidence type="ECO:0000256" key="2">
    <source>
        <dbReference type="ARBA" id="ARBA00022771"/>
    </source>
</evidence>
<evidence type="ECO:0000313" key="8">
    <source>
        <dbReference type="EMBL" id="CAC5422729.1"/>
    </source>
</evidence>
<dbReference type="GO" id="GO:0008270">
    <property type="term" value="F:zinc ion binding"/>
    <property type="evidence" value="ECO:0007669"/>
    <property type="project" value="UniProtKB-KW"/>
</dbReference>
<keyword evidence="3" id="KW-0862">Zinc</keyword>
<sequence>MPSTCCCVPNCSNRGGHVFPKNEKLKKKWIKAIKRNMDGNRYRLWKPSKTSVVCKLHFLPSDYKSETTCGTVALVKRLKSDAFPSVFPWISTSTSNDRSVRQAKRSEAKGIVDSDSSESSEDMQANFPCDDANVGNEIYYTAEPCVDVEMTVPKLKVGMFYLLTLHLHKL</sequence>
<dbReference type="SMART" id="SM00980">
    <property type="entry name" value="THAP"/>
    <property type="match status" value="1"/>
</dbReference>
<dbReference type="SUPFAM" id="SSF57716">
    <property type="entry name" value="Glucocorticoid receptor-like (DNA-binding domain)"/>
    <property type="match status" value="1"/>
</dbReference>
<dbReference type="OrthoDB" id="6160919at2759"/>
<feature type="domain" description="THAP-type" evidence="7">
    <location>
        <begin position="1"/>
        <end position="87"/>
    </location>
</feature>
<dbReference type="PROSITE" id="PS50950">
    <property type="entry name" value="ZF_THAP"/>
    <property type="match status" value="1"/>
</dbReference>
<dbReference type="InterPro" id="IPR052224">
    <property type="entry name" value="THAP_domain_protein"/>
</dbReference>
<keyword evidence="1" id="KW-0479">Metal-binding</keyword>
<dbReference type="Gene3D" id="6.20.210.20">
    <property type="entry name" value="THAP domain"/>
    <property type="match status" value="1"/>
</dbReference>
<keyword evidence="2 5" id="KW-0863">Zinc-finger</keyword>
<evidence type="ECO:0000256" key="4">
    <source>
        <dbReference type="ARBA" id="ARBA00023125"/>
    </source>
</evidence>
<evidence type="ECO:0000256" key="1">
    <source>
        <dbReference type="ARBA" id="ARBA00022723"/>
    </source>
</evidence>
<keyword evidence="4 5" id="KW-0238">DNA-binding</keyword>
<accession>A0A6J8EQ14</accession>
<reference evidence="8 9" key="1">
    <citation type="submission" date="2020-06" db="EMBL/GenBank/DDBJ databases">
        <authorList>
            <person name="Li R."/>
            <person name="Bekaert M."/>
        </authorList>
    </citation>
    <scope>NUCLEOTIDE SEQUENCE [LARGE SCALE GENOMIC DNA]</scope>
    <source>
        <strain evidence="9">wild</strain>
    </source>
</reference>
<evidence type="ECO:0000259" key="7">
    <source>
        <dbReference type="PROSITE" id="PS50950"/>
    </source>
</evidence>
<dbReference type="Proteomes" id="UP000507470">
    <property type="component" value="Unassembled WGS sequence"/>
</dbReference>
<dbReference type="EMBL" id="CACVKT020009689">
    <property type="protein sequence ID" value="CAC5422729.1"/>
    <property type="molecule type" value="Genomic_DNA"/>
</dbReference>
<dbReference type="AlphaFoldDB" id="A0A6J8EQ14"/>
<evidence type="ECO:0000256" key="6">
    <source>
        <dbReference type="SAM" id="MobiDB-lite"/>
    </source>
</evidence>
<dbReference type="PANTHER" id="PTHR46927">
    <property type="entry name" value="AGAP005574-PA"/>
    <property type="match status" value="1"/>
</dbReference>
<dbReference type="InterPro" id="IPR038441">
    <property type="entry name" value="THAP_Znf_sf"/>
</dbReference>
<keyword evidence="9" id="KW-1185">Reference proteome</keyword>
<dbReference type="Pfam" id="PF05485">
    <property type="entry name" value="THAP"/>
    <property type="match status" value="1"/>
</dbReference>
<evidence type="ECO:0000256" key="3">
    <source>
        <dbReference type="ARBA" id="ARBA00022833"/>
    </source>
</evidence>
<dbReference type="GO" id="GO:0003677">
    <property type="term" value="F:DNA binding"/>
    <property type="evidence" value="ECO:0007669"/>
    <property type="project" value="UniProtKB-UniRule"/>
</dbReference>
<proteinExistence type="predicted"/>
<dbReference type="InterPro" id="IPR006612">
    <property type="entry name" value="THAP_Znf"/>
</dbReference>
<organism evidence="8 9">
    <name type="scientific">Mytilus coruscus</name>
    <name type="common">Sea mussel</name>
    <dbReference type="NCBI Taxonomy" id="42192"/>
    <lineage>
        <taxon>Eukaryota</taxon>
        <taxon>Metazoa</taxon>
        <taxon>Spiralia</taxon>
        <taxon>Lophotrochozoa</taxon>
        <taxon>Mollusca</taxon>
        <taxon>Bivalvia</taxon>
        <taxon>Autobranchia</taxon>
        <taxon>Pteriomorphia</taxon>
        <taxon>Mytilida</taxon>
        <taxon>Mytiloidea</taxon>
        <taxon>Mytilidae</taxon>
        <taxon>Mytilinae</taxon>
        <taxon>Mytilus</taxon>
    </lineage>
</organism>
<feature type="region of interest" description="Disordered" evidence="6">
    <location>
        <begin position="98"/>
        <end position="125"/>
    </location>
</feature>
<feature type="compositionally biased region" description="Basic and acidic residues" evidence="6">
    <location>
        <begin position="98"/>
        <end position="112"/>
    </location>
</feature>
<dbReference type="PANTHER" id="PTHR46927:SF3">
    <property type="entry name" value="THAP-TYPE DOMAIN-CONTAINING PROTEIN"/>
    <property type="match status" value="1"/>
</dbReference>
<name>A0A6J8EQ14_MYTCO</name>
<evidence type="ECO:0000313" key="9">
    <source>
        <dbReference type="Proteomes" id="UP000507470"/>
    </source>
</evidence>